<evidence type="ECO:0000313" key="2">
    <source>
        <dbReference type="Proteomes" id="UP001195769"/>
    </source>
</evidence>
<organism evidence="1 2">
    <name type="scientific">Suillus fuscotomentosus</name>
    <dbReference type="NCBI Taxonomy" id="1912939"/>
    <lineage>
        <taxon>Eukaryota</taxon>
        <taxon>Fungi</taxon>
        <taxon>Dikarya</taxon>
        <taxon>Basidiomycota</taxon>
        <taxon>Agaricomycotina</taxon>
        <taxon>Agaricomycetes</taxon>
        <taxon>Agaricomycetidae</taxon>
        <taxon>Boletales</taxon>
        <taxon>Suillineae</taxon>
        <taxon>Suillaceae</taxon>
        <taxon>Suillus</taxon>
    </lineage>
</organism>
<evidence type="ECO:0000313" key="1">
    <source>
        <dbReference type="EMBL" id="KAG1888896.1"/>
    </source>
</evidence>
<comment type="caution">
    <text evidence="1">The sequence shown here is derived from an EMBL/GenBank/DDBJ whole genome shotgun (WGS) entry which is preliminary data.</text>
</comment>
<gene>
    <name evidence="1" type="ORF">F5891DRAFT_966080</name>
</gene>
<reference evidence="1" key="1">
    <citation type="journal article" date="2020" name="New Phytol.">
        <title>Comparative genomics reveals dynamic genome evolution in host specialist ectomycorrhizal fungi.</title>
        <authorList>
            <person name="Lofgren L.A."/>
            <person name="Nguyen N.H."/>
            <person name="Vilgalys R."/>
            <person name="Ruytinx J."/>
            <person name="Liao H.L."/>
            <person name="Branco S."/>
            <person name="Kuo A."/>
            <person name="LaButti K."/>
            <person name="Lipzen A."/>
            <person name="Andreopoulos W."/>
            <person name="Pangilinan J."/>
            <person name="Riley R."/>
            <person name="Hundley H."/>
            <person name="Na H."/>
            <person name="Barry K."/>
            <person name="Grigoriev I.V."/>
            <person name="Stajich J.E."/>
            <person name="Kennedy P.G."/>
        </authorList>
    </citation>
    <scope>NUCLEOTIDE SEQUENCE</scope>
    <source>
        <strain evidence="1">FC203</strain>
    </source>
</reference>
<dbReference type="RefSeq" id="XP_041217215.1">
    <property type="nucleotide sequence ID" value="XM_041376208.1"/>
</dbReference>
<dbReference type="GeneID" id="64670506"/>
<dbReference type="InterPro" id="IPR041078">
    <property type="entry name" value="Plavaka"/>
</dbReference>
<sequence length="145" mass="16339">GVLEDRLIHECLDIVLCPLKQAAHEGVMLSGPVGHSCYCFTPLASYIVDTSEAMMLATVSGKTSLVTMAMFKQFRDPFHHEPCMKSTTLTQLAVIQTRADPNNIEAFFREVQKFCLNGVSQPFWQDWTLGEPSHFLTPEFLHLIH</sequence>
<dbReference type="EMBL" id="JABBWK010000176">
    <property type="protein sequence ID" value="KAG1888896.1"/>
    <property type="molecule type" value="Genomic_DNA"/>
</dbReference>
<feature type="non-terminal residue" evidence="1">
    <location>
        <position position="1"/>
    </location>
</feature>
<proteinExistence type="predicted"/>
<dbReference type="Proteomes" id="UP001195769">
    <property type="component" value="Unassembled WGS sequence"/>
</dbReference>
<dbReference type="Pfam" id="PF18759">
    <property type="entry name" value="Plavaka"/>
    <property type="match status" value="1"/>
</dbReference>
<dbReference type="AlphaFoldDB" id="A0AAD4DPY0"/>
<accession>A0AAD4DPY0</accession>
<name>A0AAD4DPY0_9AGAM</name>
<protein>
    <submittedName>
        <fullName evidence="1">Uncharacterized protein</fullName>
    </submittedName>
</protein>
<keyword evidence="2" id="KW-1185">Reference proteome</keyword>